<evidence type="ECO:0000256" key="1">
    <source>
        <dbReference type="SAM" id="MobiDB-lite"/>
    </source>
</evidence>
<dbReference type="RefSeq" id="XP_040612060.1">
    <property type="nucleotide sequence ID" value="XM_040756126.1"/>
</dbReference>
<accession>A0ABM2YEG1</accession>
<proteinExistence type="predicted"/>
<feature type="compositionally biased region" description="Low complexity" evidence="1">
    <location>
        <begin position="25"/>
        <end position="42"/>
    </location>
</feature>
<dbReference type="GeneID" id="101833525"/>
<gene>
    <name evidence="3" type="primary">Isca1</name>
</gene>
<evidence type="ECO:0000313" key="2">
    <source>
        <dbReference type="Proteomes" id="UP000886700"/>
    </source>
</evidence>
<organism evidence="2 3">
    <name type="scientific">Mesocricetus auratus</name>
    <name type="common">Golden hamster</name>
    <dbReference type="NCBI Taxonomy" id="10036"/>
    <lineage>
        <taxon>Eukaryota</taxon>
        <taxon>Metazoa</taxon>
        <taxon>Chordata</taxon>
        <taxon>Craniata</taxon>
        <taxon>Vertebrata</taxon>
        <taxon>Euteleostomi</taxon>
        <taxon>Mammalia</taxon>
        <taxon>Eutheria</taxon>
        <taxon>Euarchontoglires</taxon>
        <taxon>Glires</taxon>
        <taxon>Rodentia</taxon>
        <taxon>Myomorpha</taxon>
        <taxon>Muroidea</taxon>
        <taxon>Cricetidae</taxon>
        <taxon>Cricetinae</taxon>
        <taxon>Mesocricetus</taxon>
    </lineage>
</organism>
<dbReference type="Proteomes" id="UP000886700">
    <property type="component" value="Unplaced"/>
</dbReference>
<keyword evidence="2" id="KW-1185">Reference proteome</keyword>
<protein>
    <submittedName>
        <fullName evidence="3">Iron-sulfur cluster assembly 1 homolog, mitochondrial isoform X2</fullName>
    </submittedName>
</protein>
<name>A0ABM2YEG1_MESAU</name>
<feature type="region of interest" description="Disordered" evidence="1">
    <location>
        <begin position="1"/>
        <end position="42"/>
    </location>
</feature>
<reference evidence="3" key="1">
    <citation type="submission" date="2025-08" db="UniProtKB">
        <authorList>
            <consortium name="RefSeq"/>
        </authorList>
    </citation>
    <scope>IDENTIFICATION</scope>
    <source>
        <tissue evidence="3">Liver</tissue>
    </source>
</reference>
<evidence type="ECO:0000313" key="3">
    <source>
        <dbReference type="RefSeq" id="XP_040612060.1"/>
    </source>
</evidence>
<sequence>MEPSERASGRAAPGSRRSGRKVALGAAGCGSAPSPAPASRGGRVLGGAVCLSVSTVGRCWGLRLGSSASPWGLDLWACAYPLSCEQDKTASQRQARARGSESRCANQRL</sequence>